<organism evidence="2 3">
    <name type="scientific">Halobacterium phage phiH</name>
    <name type="common">Bacteriophage phi-H</name>
    <dbReference type="NCBI Taxonomy" id="169684"/>
    <lineage>
        <taxon>Viruses</taxon>
        <taxon>Duplodnaviria</taxon>
        <taxon>Heunggongvirae</taxon>
        <taxon>Uroviricota</taxon>
        <taxon>Caudoviricetes</taxon>
        <taxon>Vertoviridae</taxon>
        <taxon>Myohalovirus</taxon>
        <taxon>Myohalovirus spontanei</taxon>
        <taxon>Myohalovirus phiH</taxon>
    </lineage>
</organism>
<evidence type="ECO:0000313" key="2">
    <source>
        <dbReference type="EMBL" id="AYM00339.1"/>
    </source>
</evidence>
<evidence type="ECO:0000256" key="1">
    <source>
        <dbReference type="SAM" id="Phobius"/>
    </source>
</evidence>
<protein>
    <submittedName>
        <fullName evidence="2">Transmembrane domain protein</fullName>
    </submittedName>
</protein>
<name>A0A3G1ZKY1_BPPHH</name>
<keyword evidence="1 2" id="KW-0812">Transmembrane</keyword>
<feature type="transmembrane region" description="Helical" evidence="1">
    <location>
        <begin position="64"/>
        <end position="86"/>
    </location>
</feature>
<organismHost>
    <name type="scientific">Halobacterium salinarum</name>
    <name type="common">Halobacterium halobium</name>
    <dbReference type="NCBI Taxonomy" id="2242"/>
</organismHost>
<proteinExistence type="predicted"/>
<keyword evidence="1" id="KW-0472">Membrane</keyword>
<feature type="transmembrane region" description="Helical" evidence="1">
    <location>
        <begin position="6"/>
        <end position="25"/>
    </location>
</feature>
<sequence length="111" mass="12037">MIDTAFADIVGMIAGGVWLTGSIYFQMIREGDVHPAWISMLFLVGTALMMSSSAIALADRSEVIGLFGILANVLFLLLGIGVWYMLEWHVCTQEKKQVPDADSDAGVQRGS</sequence>
<keyword evidence="3" id="KW-1185">Reference proteome</keyword>
<dbReference type="Proteomes" id="UP000277198">
    <property type="component" value="Segment"/>
</dbReference>
<dbReference type="EMBL" id="MK002701">
    <property type="protein sequence ID" value="AYM00339.1"/>
    <property type="molecule type" value="Genomic_DNA"/>
</dbReference>
<keyword evidence="1" id="KW-1133">Transmembrane helix</keyword>
<dbReference type="RefSeq" id="YP_009981899.1">
    <property type="nucleotide sequence ID" value="NC_052650.1"/>
</dbReference>
<feature type="transmembrane region" description="Helical" evidence="1">
    <location>
        <begin position="37"/>
        <end position="58"/>
    </location>
</feature>
<gene>
    <name evidence="2" type="primary">hol</name>
    <name evidence="2" type="ORF">PhiH1_465</name>
</gene>
<dbReference type="GeneID" id="62571652"/>
<accession>A0A3G1ZKY1</accession>
<reference evidence="2 3" key="1">
    <citation type="journal article" date="2018" name="Genes (Basel)">
        <title>Complete Genome Sequence of the Model Halovirus PhiH1 (PhiH1).</title>
        <authorList>
            <person name="Dyall-Smith M."/>
            <person name="Pfeifer F."/>
            <person name="Witte A."/>
            <person name="Oesterhelt D."/>
            <person name="Pfeiffer F."/>
        </authorList>
    </citation>
    <scope>NUCLEOTIDE SEQUENCE [LARGE SCALE GENOMIC DNA]</scope>
    <source>
        <strain evidence="2">Variant phiH1</strain>
    </source>
</reference>
<dbReference type="KEGG" id="vg:62571652"/>
<evidence type="ECO:0000313" key="3">
    <source>
        <dbReference type="Proteomes" id="UP000277198"/>
    </source>
</evidence>